<evidence type="ECO:0000313" key="1">
    <source>
        <dbReference type="EMBL" id="KRY02119.1"/>
    </source>
</evidence>
<organism evidence="1 2">
    <name type="scientific">Trichinella spiralis</name>
    <name type="common">Trichina worm</name>
    <dbReference type="NCBI Taxonomy" id="6334"/>
    <lineage>
        <taxon>Eukaryota</taxon>
        <taxon>Metazoa</taxon>
        <taxon>Ecdysozoa</taxon>
        <taxon>Nematoda</taxon>
        <taxon>Enoplea</taxon>
        <taxon>Dorylaimia</taxon>
        <taxon>Trichinellida</taxon>
        <taxon>Trichinellidae</taxon>
        <taxon>Trichinella</taxon>
    </lineage>
</organism>
<evidence type="ECO:0000313" key="2">
    <source>
        <dbReference type="Proteomes" id="UP000054776"/>
    </source>
</evidence>
<accession>A0A0V0YP50</accession>
<protein>
    <submittedName>
        <fullName evidence="1">Uncharacterized protein</fullName>
    </submittedName>
</protein>
<keyword evidence="2" id="KW-1185">Reference proteome</keyword>
<dbReference type="EMBL" id="JYDH01006580">
    <property type="protein sequence ID" value="KRY02119.1"/>
    <property type="molecule type" value="Genomic_DNA"/>
</dbReference>
<dbReference type="InParanoid" id="A0A0V0YP50"/>
<dbReference type="AlphaFoldDB" id="A0A0V0YP50"/>
<gene>
    <name evidence="1" type="ORF">T01_2461</name>
</gene>
<reference evidence="1 2" key="1">
    <citation type="submission" date="2015-01" db="EMBL/GenBank/DDBJ databases">
        <title>Evolution of Trichinella species and genotypes.</title>
        <authorList>
            <person name="Korhonen P.K."/>
            <person name="Edoardo P."/>
            <person name="Giuseppe L.R."/>
            <person name="Gasser R.B."/>
        </authorList>
    </citation>
    <scope>NUCLEOTIDE SEQUENCE [LARGE SCALE GENOMIC DNA]</scope>
    <source>
        <strain evidence="1">ISS3</strain>
    </source>
</reference>
<name>A0A0V0YP50_TRISP</name>
<comment type="caution">
    <text evidence="1">The sequence shown here is derived from an EMBL/GenBank/DDBJ whole genome shotgun (WGS) entry which is preliminary data.</text>
</comment>
<proteinExistence type="predicted"/>
<sequence>MTGKAKHEVKYVIMWSAEKMPAARQAWLLKC</sequence>
<dbReference type="Proteomes" id="UP000054776">
    <property type="component" value="Unassembled WGS sequence"/>
</dbReference>